<dbReference type="EMBL" id="SMFQ01000003">
    <property type="protein sequence ID" value="TCJ86912.1"/>
    <property type="molecule type" value="Genomic_DNA"/>
</dbReference>
<gene>
    <name evidence="4" type="ORF">EV695_1412</name>
</gene>
<dbReference type="InterPro" id="IPR003583">
    <property type="entry name" value="Hlx-hairpin-Hlx_DNA-bd_motif"/>
</dbReference>
<feature type="domain" description="Helix-hairpin-helix DNA-binding motif class 1" evidence="3">
    <location>
        <begin position="309"/>
        <end position="328"/>
    </location>
</feature>
<dbReference type="RefSeq" id="WP_131905239.1">
    <property type="nucleotide sequence ID" value="NZ_BAAAFU010000004.1"/>
</dbReference>
<feature type="transmembrane region" description="Helical" evidence="2">
    <location>
        <begin position="20"/>
        <end position="37"/>
    </location>
</feature>
<dbReference type="Gene3D" id="1.10.150.20">
    <property type="entry name" value="5' to 3' exonuclease, C-terminal subdomain"/>
    <property type="match status" value="2"/>
</dbReference>
<dbReference type="Proteomes" id="UP000294887">
    <property type="component" value="Unassembled WGS sequence"/>
</dbReference>
<dbReference type="Pfam" id="PF14520">
    <property type="entry name" value="HHH_5"/>
    <property type="match status" value="3"/>
</dbReference>
<evidence type="ECO:0000313" key="4">
    <source>
        <dbReference type="EMBL" id="TCJ86912.1"/>
    </source>
</evidence>
<reference evidence="4 5" key="1">
    <citation type="submission" date="2019-03" db="EMBL/GenBank/DDBJ databases">
        <title>Genomic Encyclopedia of Type Strains, Phase IV (KMG-IV): sequencing the most valuable type-strain genomes for metagenomic binning, comparative biology and taxonomic classification.</title>
        <authorList>
            <person name="Goeker M."/>
        </authorList>
    </citation>
    <scope>NUCLEOTIDE SEQUENCE [LARGE SCALE GENOMIC DNA]</scope>
    <source>
        <strain evidence="4 5">DSM 24830</strain>
    </source>
</reference>
<organism evidence="4 5">
    <name type="scientific">Cocleimonas flava</name>
    <dbReference type="NCBI Taxonomy" id="634765"/>
    <lineage>
        <taxon>Bacteria</taxon>
        <taxon>Pseudomonadati</taxon>
        <taxon>Pseudomonadota</taxon>
        <taxon>Gammaproteobacteria</taxon>
        <taxon>Thiotrichales</taxon>
        <taxon>Thiotrichaceae</taxon>
        <taxon>Cocleimonas</taxon>
    </lineage>
</organism>
<keyword evidence="2" id="KW-1133">Transmembrane helix</keyword>
<feature type="compositionally biased region" description="Low complexity" evidence="1">
    <location>
        <begin position="280"/>
        <end position="296"/>
    </location>
</feature>
<feature type="domain" description="Helix-hairpin-helix DNA-binding motif class 1" evidence="3">
    <location>
        <begin position="402"/>
        <end position="421"/>
    </location>
</feature>
<dbReference type="AlphaFoldDB" id="A0A4R1F2Y9"/>
<comment type="caution">
    <text evidence="4">The sequence shown here is derived from an EMBL/GenBank/DDBJ whole genome shotgun (WGS) entry which is preliminary data.</text>
</comment>
<dbReference type="OrthoDB" id="1493222at2"/>
<proteinExistence type="predicted"/>
<keyword evidence="2" id="KW-0472">Membrane</keyword>
<evidence type="ECO:0000313" key="5">
    <source>
        <dbReference type="Proteomes" id="UP000294887"/>
    </source>
</evidence>
<feature type="domain" description="Helix-hairpin-helix DNA-binding motif class 1" evidence="3">
    <location>
        <begin position="197"/>
        <end position="216"/>
    </location>
</feature>
<keyword evidence="2" id="KW-0812">Transmembrane</keyword>
<sequence>MFNNDVTKNYNNQDATGEILVMLVGAFLLGCLLCWLFKKLFSENDGAVHSSNSSNLSANNYKQSIVSPKVEEPKYVPQTTGEVRIIKSNDDRIYSKPRIDELTKISGITPEVQTILKQEGVNSFTDLRDIKRETLQSLQERLVTNNTNRKEIETWPHQASLASKGDWNKLKEYQAFISRSQKASLHVNTVPPIKPSDDLKVIEGIGPRIEEILHSKGITTFQQLSNSDTDVLKSYIVEADSRFNKNETESWPHQAAMAEKGQWEELNIYQEFMHSETTINTDANTSSDNSSTKNTAQEVANNDDIKDYDDLKKIEGIGPKIEELLNKSGIYTFSQLHNSNQERLKSILAEAGNPYSMHSPETWPHQAGMAHNNDWKGLTDYQKSLQDNSTEPSVDAVIITKDDLKKIEGIGPKIQELLGKSGIHTFKDLSEQQRETLKNLLDEGGPQYRVHEPESWPQQAKLASEGKWDELQKFQDELIGGRK</sequence>
<name>A0A4R1F2Y9_9GAMM</name>
<evidence type="ECO:0000256" key="1">
    <source>
        <dbReference type="SAM" id="MobiDB-lite"/>
    </source>
</evidence>
<protein>
    <submittedName>
        <fullName evidence="4">Helix-hairpin-helix protein</fullName>
    </submittedName>
</protein>
<dbReference type="SMART" id="SM00278">
    <property type="entry name" value="HhH1"/>
    <property type="match status" value="4"/>
</dbReference>
<feature type="domain" description="Helix-hairpin-helix DNA-binding motif class 1" evidence="3">
    <location>
        <begin position="100"/>
        <end position="119"/>
    </location>
</feature>
<accession>A0A4R1F2Y9</accession>
<evidence type="ECO:0000259" key="3">
    <source>
        <dbReference type="SMART" id="SM00278"/>
    </source>
</evidence>
<evidence type="ECO:0000256" key="2">
    <source>
        <dbReference type="SAM" id="Phobius"/>
    </source>
</evidence>
<dbReference type="GO" id="GO:0006281">
    <property type="term" value="P:DNA repair"/>
    <property type="evidence" value="ECO:0007669"/>
    <property type="project" value="InterPro"/>
</dbReference>
<dbReference type="GO" id="GO:0003677">
    <property type="term" value="F:DNA binding"/>
    <property type="evidence" value="ECO:0007669"/>
    <property type="project" value="InterPro"/>
</dbReference>
<keyword evidence="5" id="KW-1185">Reference proteome</keyword>
<feature type="region of interest" description="Disordered" evidence="1">
    <location>
        <begin position="280"/>
        <end position="301"/>
    </location>
</feature>